<dbReference type="EC" id="3.5.1.15" evidence="9"/>
<evidence type="ECO:0000313" key="9">
    <source>
        <dbReference type="EMBL" id="GAB56404.1"/>
    </source>
</evidence>
<evidence type="ECO:0000256" key="5">
    <source>
        <dbReference type="PIRSR" id="PIRSR018001-1"/>
    </source>
</evidence>
<name>H5TDM7_9ALTE</name>
<dbReference type="PANTHER" id="PTHR15162">
    <property type="entry name" value="ASPARTOACYLASE"/>
    <property type="match status" value="1"/>
</dbReference>
<feature type="binding site" evidence="6">
    <location>
        <position position="117"/>
    </location>
    <ligand>
        <name>Zn(2+)</name>
        <dbReference type="ChEBI" id="CHEBI:29105"/>
    </ligand>
</feature>
<dbReference type="Gene3D" id="3.40.630.10">
    <property type="entry name" value="Zn peptidases"/>
    <property type="match status" value="1"/>
</dbReference>
<comment type="cofactor">
    <cofactor evidence="6">
        <name>Zn(2+)</name>
        <dbReference type="ChEBI" id="CHEBI:29105"/>
    </cofactor>
    <text evidence="6">Binds 1 zinc ion per subunit.</text>
</comment>
<dbReference type="STRING" id="56804.BAE46_05295"/>
<accession>H5TDM7</accession>
<comment type="similarity">
    <text evidence="1">Belongs to the AspA/AstE family. Aspartoacylase subfamily.</text>
</comment>
<dbReference type="PANTHER" id="PTHR15162:SF7">
    <property type="entry name" value="SUCCINYLGLUTAMATE DESUCCINYLASE"/>
    <property type="match status" value="1"/>
</dbReference>
<dbReference type="InterPro" id="IPR007036">
    <property type="entry name" value="Aste_AspA_hybrid_dom"/>
</dbReference>
<comment type="caution">
    <text evidence="9">The sequence shown here is derived from an EMBL/GenBank/DDBJ whole genome shotgun (WGS) entry which is preliminary data.</text>
</comment>
<proteinExistence type="inferred from homology"/>
<keyword evidence="3 9" id="KW-0378">Hydrolase</keyword>
<gene>
    <name evidence="9" type="ORF">GPUN_2289</name>
</gene>
<evidence type="ECO:0000313" key="10">
    <source>
        <dbReference type="Proteomes" id="UP000053586"/>
    </source>
</evidence>
<dbReference type="EMBL" id="BAET01000028">
    <property type="protein sequence ID" value="GAB56404.1"/>
    <property type="molecule type" value="Genomic_DNA"/>
</dbReference>
<evidence type="ECO:0000256" key="3">
    <source>
        <dbReference type="ARBA" id="ARBA00022801"/>
    </source>
</evidence>
<feature type="binding site" evidence="6">
    <location>
        <position position="21"/>
    </location>
    <ligand>
        <name>Zn(2+)</name>
        <dbReference type="ChEBI" id="CHEBI:29105"/>
    </ligand>
</feature>
<evidence type="ECO:0000256" key="2">
    <source>
        <dbReference type="ARBA" id="ARBA00022723"/>
    </source>
</evidence>
<dbReference type="InterPro" id="IPR016708">
    <property type="entry name" value="Aspartoacylase"/>
</dbReference>
<evidence type="ECO:0000256" key="6">
    <source>
        <dbReference type="PIRSR" id="PIRSR018001-3"/>
    </source>
</evidence>
<evidence type="ECO:0000256" key="4">
    <source>
        <dbReference type="ARBA" id="ARBA00022833"/>
    </source>
</evidence>
<keyword evidence="2 6" id="KW-0479">Metal-binding</keyword>
<reference evidence="9 10" key="2">
    <citation type="journal article" date="2017" name="Antonie Van Leeuwenhoek">
        <title>Rhizobium rhizosphaerae sp. nov., a novel species isolated from rice rhizosphere.</title>
        <authorList>
            <person name="Zhao J.J."/>
            <person name="Zhang J."/>
            <person name="Zhang R.J."/>
            <person name="Zhang C.W."/>
            <person name="Yin H.Q."/>
            <person name="Zhang X.X."/>
        </authorList>
    </citation>
    <scope>NUCLEOTIDE SEQUENCE [LARGE SCALE GENOMIC DNA]</scope>
    <source>
        <strain evidence="9 10">ACAM 611</strain>
    </source>
</reference>
<dbReference type="NCBIfam" id="NF002601">
    <property type="entry name" value="PRK02259.1"/>
    <property type="match status" value="1"/>
</dbReference>
<dbReference type="Pfam" id="PF24827">
    <property type="entry name" value="AstE_AspA_cat"/>
    <property type="match status" value="1"/>
</dbReference>
<dbReference type="SUPFAM" id="SSF53187">
    <property type="entry name" value="Zn-dependent exopeptidases"/>
    <property type="match status" value="1"/>
</dbReference>
<feature type="domain" description="Succinylglutamate desuccinylase/Aspartoacylase catalytic" evidence="8">
    <location>
        <begin position="11"/>
        <end position="205"/>
    </location>
</feature>
<evidence type="ECO:0000259" key="8">
    <source>
        <dbReference type="Pfam" id="PF24827"/>
    </source>
</evidence>
<dbReference type="InterPro" id="IPR055438">
    <property type="entry name" value="AstE_AspA_cat"/>
</dbReference>
<evidence type="ECO:0000256" key="1">
    <source>
        <dbReference type="ARBA" id="ARBA00006173"/>
    </source>
</evidence>
<evidence type="ECO:0000259" key="7">
    <source>
        <dbReference type="Pfam" id="PF04952"/>
    </source>
</evidence>
<feature type="binding site" evidence="6">
    <location>
        <position position="24"/>
    </location>
    <ligand>
        <name>Zn(2+)</name>
        <dbReference type="ChEBI" id="CHEBI:29105"/>
    </ligand>
</feature>
<dbReference type="GO" id="GO:0046872">
    <property type="term" value="F:metal ion binding"/>
    <property type="evidence" value="ECO:0007669"/>
    <property type="project" value="UniProtKB-KW"/>
</dbReference>
<sequence>MSFTTRQHFEIKNVIISAGTHGNEMSGIEAVAQWQNNPSPLHEALPSAHIGLTLANKPAVKARVRYVDEDLNRQFSQAKLNMSVAENAPNEVKIAHDFNAEFGPKGQSKTDFCIDIHNTTSNMGPTLIVLENDEFNQQLARFVKSVMPHSVILVEDYQAFADFGYLCTVATKGVMVEVGPQLQGALRASVYQQTVDMSLAILRFIELYNTQTIPNLGPVQAYRFGLEVAYPTNSQKQKTAMIHPNLDGKDFAPLLPQQPCFIDFTGKDLLWEGNASYPHFIGEAAYDHLNIAFATADKCLF</sequence>
<dbReference type="PIRSF" id="PIRSF018001">
    <property type="entry name" value="Aspartoacylase"/>
    <property type="match status" value="1"/>
</dbReference>
<organism evidence="9 10">
    <name type="scientific">Glaciecola punicea ACAM 611</name>
    <dbReference type="NCBI Taxonomy" id="1121923"/>
    <lineage>
        <taxon>Bacteria</taxon>
        <taxon>Pseudomonadati</taxon>
        <taxon>Pseudomonadota</taxon>
        <taxon>Gammaproteobacteria</taxon>
        <taxon>Alteromonadales</taxon>
        <taxon>Alteromonadaceae</taxon>
        <taxon>Glaciecola</taxon>
    </lineage>
</organism>
<keyword evidence="4 6" id="KW-0862">Zinc</keyword>
<dbReference type="OrthoDB" id="531770at2"/>
<dbReference type="Gene3D" id="2.20.25.160">
    <property type="match status" value="1"/>
</dbReference>
<dbReference type="GO" id="GO:0019807">
    <property type="term" value="F:aspartoacylase activity"/>
    <property type="evidence" value="ECO:0007669"/>
    <property type="project" value="UniProtKB-EC"/>
</dbReference>
<dbReference type="eggNOG" id="COG2988">
    <property type="taxonomic scope" value="Bacteria"/>
</dbReference>
<dbReference type="InterPro" id="IPR050178">
    <property type="entry name" value="AspA/AstE_fam"/>
</dbReference>
<protein>
    <submittedName>
        <fullName evidence="9">Aspartoacylase</fullName>
        <ecNumber evidence="9">3.5.1.15</ecNumber>
    </submittedName>
</protein>
<dbReference type="AlphaFoldDB" id="H5TDM7"/>
<feature type="active site" description="Proton donor/acceptor" evidence="5">
    <location>
        <position position="177"/>
    </location>
</feature>
<feature type="domain" description="AstE/AspA barrel-sandwich hybrid" evidence="7">
    <location>
        <begin position="218"/>
        <end position="297"/>
    </location>
</feature>
<dbReference type="GO" id="GO:0005829">
    <property type="term" value="C:cytosol"/>
    <property type="evidence" value="ECO:0007669"/>
    <property type="project" value="TreeGrafter"/>
</dbReference>
<dbReference type="GO" id="GO:0016788">
    <property type="term" value="F:hydrolase activity, acting on ester bonds"/>
    <property type="evidence" value="ECO:0007669"/>
    <property type="project" value="InterPro"/>
</dbReference>
<reference evidence="9 10" key="1">
    <citation type="journal article" date="2012" name="J. Bacteriol.">
        <title>Genome sequence of proteorhodopsin-containing sea ice bacterium Glaciecola punicea ACAM 611T.</title>
        <authorList>
            <person name="Qin Q.-L."/>
            <person name="Xie B.-B."/>
            <person name="Shu Y.-L."/>
            <person name="Rong J.-C."/>
            <person name="Zhao D.-L."/>
            <person name="Zhang X.-Y."/>
            <person name="Chen X.-L."/>
            <person name="Zhou B.-C."/>
            <person name="Zhanga Y.-Z."/>
        </authorList>
    </citation>
    <scope>NUCLEOTIDE SEQUENCE [LARGE SCALE GENOMIC DNA]</scope>
    <source>
        <strain evidence="9 10">ACAM 611</strain>
    </source>
</reference>
<dbReference type="RefSeq" id="WP_006006519.1">
    <property type="nucleotide sequence ID" value="NZ_BAET01000028.1"/>
</dbReference>
<keyword evidence="10" id="KW-1185">Reference proteome</keyword>
<dbReference type="Pfam" id="PF04952">
    <property type="entry name" value="AstE_AspA_hybrid"/>
    <property type="match status" value="1"/>
</dbReference>
<dbReference type="Proteomes" id="UP000053586">
    <property type="component" value="Unassembled WGS sequence"/>
</dbReference>